<feature type="binding site" evidence="4">
    <location>
        <position position="121"/>
    </location>
    <ligand>
        <name>Zn(2+)</name>
        <dbReference type="ChEBI" id="CHEBI:29105"/>
    </ligand>
</feature>
<dbReference type="Gene3D" id="2.30.30.20">
    <property type="entry name" value="Aspartate carbamoyltransferase regulatory subunit, C-terminal domain"/>
    <property type="match status" value="1"/>
</dbReference>
<evidence type="ECO:0000256" key="1">
    <source>
        <dbReference type="ARBA" id="ARBA00022723"/>
    </source>
</evidence>
<dbReference type="HAMAP" id="MF_00002">
    <property type="entry name" value="Asp_carb_tr_reg"/>
    <property type="match status" value="1"/>
</dbReference>
<dbReference type="Gene3D" id="3.30.70.140">
    <property type="entry name" value="Aspartate carbamoyltransferase regulatory subunit, N-terminal domain"/>
    <property type="match status" value="1"/>
</dbReference>
<protein>
    <recommendedName>
        <fullName evidence="4">Aspartate carbamoyltransferase regulatory chain</fullName>
    </recommendedName>
</protein>
<dbReference type="Pfam" id="PF01948">
    <property type="entry name" value="PyrI"/>
    <property type="match status" value="1"/>
</dbReference>
<dbReference type="InterPro" id="IPR036793">
    <property type="entry name" value="Asp_carbatrfase_reg_N_sf"/>
</dbReference>
<dbReference type="GO" id="GO:0009347">
    <property type="term" value="C:aspartate carbamoyltransferase complex"/>
    <property type="evidence" value="ECO:0007669"/>
    <property type="project" value="InterPro"/>
</dbReference>
<feature type="domain" description="Aspartate carbamoyltransferase regulatory subunit N-terminal" evidence="5">
    <location>
        <begin position="15"/>
        <end position="105"/>
    </location>
</feature>
<evidence type="ECO:0000313" key="7">
    <source>
        <dbReference type="EMBL" id="PIZ94952.1"/>
    </source>
</evidence>
<evidence type="ECO:0000256" key="4">
    <source>
        <dbReference type="HAMAP-Rule" id="MF_00002"/>
    </source>
</evidence>
<gene>
    <name evidence="4 7" type="primary">pyrI</name>
    <name evidence="7" type="ORF">COX81_02220</name>
</gene>
<dbReference type="PANTHER" id="PTHR35805">
    <property type="entry name" value="ASPARTATE CARBAMOYLTRANSFERASE REGULATORY CHAIN"/>
    <property type="match status" value="1"/>
</dbReference>
<evidence type="ECO:0000259" key="6">
    <source>
        <dbReference type="Pfam" id="PF02748"/>
    </source>
</evidence>
<dbReference type="GO" id="GO:0046872">
    <property type="term" value="F:metal ion binding"/>
    <property type="evidence" value="ECO:0007669"/>
    <property type="project" value="UniProtKB-KW"/>
</dbReference>
<dbReference type="GO" id="GO:0016740">
    <property type="term" value="F:transferase activity"/>
    <property type="evidence" value="ECO:0007669"/>
    <property type="project" value="UniProtKB-KW"/>
</dbReference>
<feature type="domain" description="Aspartate carbamoyltransferase regulatory subunit C-terminal" evidence="6">
    <location>
        <begin position="110"/>
        <end position="159"/>
    </location>
</feature>
<reference evidence="8" key="1">
    <citation type="submission" date="2017-09" db="EMBL/GenBank/DDBJ databases">
        <title>Depth-based differentiation of microbial function through sediment-hosted aquifers and enrichment of novel symbionts in the deep terrestrial subsurface.</title>
        <authorList>
            <person name="Probst A.J."/>
            <person name="Ladd B."/>
            <person name="Jarett J.K."/>
            <person name="Geller-Mcgrath D.E."/>
            <person name="Sieber C.M.K."/>
            <person name="Emerson J.B."/>
            <person name="Anantharaman K."/>
            <person name="Thomas B.C."/>
            <person name="Malmstrom R."/>
            <person name="Stieglmeier M."/>
            <person name="Klingl A."/>
            <person name="Woyke T."/>
            <person name="Ryan C.M."/>
            <person name="Banfield J.F."/>
        </authorList>
    </citation>
    <scope>NUCLEOTIDE SEQUENCE [LARGE SCALE GENOMIC DNA]</scope>
</reference>
<dbReference type="InterPro" id="IPR020542">
    <property type="entry name" value="Asp_carbamoyltrfase_reg_C"/>
</dbReference>
<keyword evidence="7" id="KW-0808">Transferase</keyword>
<evidence type="ECO:0000256" key="3">
    <source>
        <dbReference type="ARBA" id="ARBA00022975"/>
    </source>
</evidence>
<dbReference type="SUPFAM" id="SSF57825">
    <property type="entry name" value="Aspartate carbamoyltransferase, Regulatory-chain, C-terminal domain"/>
    <property type="match status" value="1"/>
</dbReference>
<comment type="cofactor">
    <cofactor evidence="4">
        <name>Zn(2+)</name>
        <dbReference type="ChEBI" id="CHEBI:29105"/>
    </cofactor>
    <text evidence="4">Binds 1 zinc ion per subunit.</text>
</comment>
<organism evidence="7 8">
    <name type="scientific">Candidatus Magasanikbacteria bacterium CG_4_10_14_0_2_um_filter_37_12</name>
    <dbReference type="NCBI Taxonomy" id="1974637"/>
    <lineage>
        <taxon>Bacteria</taxon>
        <taxon>Candidatus Magasanikiibacteriota</taxon>
    </lineage>
</organism>
<dbReference type="InterPro" id="IPR002801">
    <property type="entry name" value="Asp_carbamoylTrfase_reg"/>
</dbReference>
<evidence type="ECO:0000256" key="2">
    <source>
        <dbReference type="ARBA" id="ARBA00022833"/>
    </source>
</evidence>
<dbReference type="SUPFAM" id="SSF54893">
    <property type="entry name" value="Aspartate carbamoyltransferase, Regulatory-chain, N-terminal domain"/>
    <property type="match status" value="1"/>
</dbReference>
<comment type="caution">
    <text evidence="7">The sequence shown here is derived from an EMBL/GenBank/DDBJ whole genome shotgun (WGS) entry which is preliminary data.</text>
</comment>
<evidence type="ECO:0000313" key="8">
    <source>
        <dbReference type="Proteomes" id="UP000228568"/>
    </source>
</evidence>
<comment type="subunit">
    <text evidence="4">Contains catalytic and regulatory chains.</text>
</comment>
<feature type="binding site" evidence="4">
    <location>
        <position position="150"/>
    </location>
    <ligand>
        <name>Zn(2+)</name>
        <dbReference type="ChEBI" id="CHEBI:29105"/>
    </ligand>
</feature>
<dbReference type="GO" id="GO:0006221">
    <property type="term" value="P:pyrimidine nucleotide biosynthetic process"/>
    <property type="evidence" value="ECO:0007669"/>
    <property type="project" value="UniProtKB-UniRule"/>
</dbReference>
<name>A0A2M7V861_9BACT</name>
<keyword evidence="3 4" id="KW-0665">Pyrimidine biosynthesis</keyword>
<keyword evidence="1 4" id="KW-0479">Metal-binding</keyword>
<feature type="binding site" evidence="4">
    <location>
        <position position="147"/>
    </location>
    <ligand>
        <name>Zn(2+)</name>
        <dbReference type="ChEBI" id="CHEBI:29105"/>
    </ligand>
</feature>
<feature type="binding site" evidence="4">
    <location>
        <position position="116"/>
    </location>
    <ligand>
        <name>Zn(2+)</name>
        <dbReference type="ChEBI" id="CHEBI:29105"/>
    </ligand>
</feature>
<dbReference type="Pfam" id="PF02748">
    <property type="entry name" value="PyrI_C"/>
    <property type="match status" value="1"/>
</dbReference>
<dbReference type="PANTHER" id="PTHR35805:SF1">
    <property type="entry name" value="ASPARTATE CARBAMOYLTRANSFERASE REGULATORY CHAIN"/>
    <property type="match status" value="1"/>
</dbReference>
<dbReference type="EMBL" id="PFPK01000025">
    <property type="protein sequence ID" value="PIZ94952.1"/>
    <property type="molecule type" value="Genomic_DNA"/>
</dbReference>
<comment type="function">
    <text evidence="4">Involved in allosteric regulation of aspartate carbamoyltransferase.</text>
</comment>
<dbReference type="Proteomes" id="UP000228568">
    <property type="component" value="Unassembled WGS sequence"/>
</dbReference>
<dbReference type="AlphaFoldDB" id="A0A2M7V861"/>
<proteinExistence type="inferred from homology"/>
<keyword evidence="2 4" id="KW-0862">Zinc</keyword>
<sequence length="164" mass="18584">MTSEQKTPEDLRAFKVYAIKAGTVIDHIQVGRAMKIIDILKLASHKSTVTVGLNFPSSNLGRKDIIKVENRELSPEEANRVAIFAPNSTINIIRNFKVADKFKVKIPEIINKIIVCPNPTCITNNETMSSCFHVSHNGDINIIKLRCKYCEKIFIHDDIREYKS</sequence>
<evidence type="ECO:0000259" key="5">
    <source>
        <dbReference type="Pfam" id="PF01948"/>
    </source>
</evidence>
<dbReference type="NCBIfam" id="TIGR00240">
    <property type="entry name" value="ATCase_reg"/>
    <property type="match status" value="1"/>
</dbReference>
<comment type="similarity">
    <text evidence="4">Belongs to the PyrI family.</text>
</comment>
<accession>A0A2M7V861</accession>
<dbReference type="InterPro" id="IPR020545">
    <property type="entry name" value="Asp_carbamoyltransf_reg_N"/>
</dbReference>
<dbReference type="GO" id="GO:0006207">
    <property type="term" value="P:'de novo' pyrimidine nucleobase biosynthetic process"/>
    <property type="evidence" value="ECO:0007669"/>
    <property type="project" value="InterPro"/>
</dbReference>
<dbReference type="InterPro" id="IPR036792">
    <property type="entry name" value="Asp_carbatrfase_reg_C_sf"/>
</dbReference>